<name>A0A2M4DC59_ANODA</name>
<feature type="signal peptide" evidence="1">
    <location>
        <begin position="1"/>
        <end position="22"/>
    </location>
</feature>
<protein>
    <submittedName>
        <fullName evidence="2">Putative secreted protein</fullName>
    </submittedName>
</protein>
<dbReference type="AlphaFoldDB" id="A0A2M4DC59"/>
<organism evidence="2">
    <name type="scientific">Anopheles darlingi</name>
    <name type="common">Mosquito</name>
    <dbReference type="NCBI Taxonomy" id="43151"/>
    <lineage>
        <taxon>Eukaryota</taxon>
        <taxon>Metazoa</taxon>
        <taxon>Ecdysozoa</taxon>
        <taxon>Arthropoda</taxon>
        <taxon>Hexapoda</taxon>
        <taxon>Insecta</taxon>
        <taxon>Pterygota</taxon>
        <taxon>Neoptera</taxon>
        <taxon>Endopterygota</taxon>
        <taxon>Diptera</taxon>
        <taxon>Nematocera</taxon>
        <taxon>Culicoidea</taxon>
        <taxon>Culicidae</taxon>
        <taxon>Anophelinae</taxon>
        <taxon>Anopheles</taxon>
    </lineage>
</organism>
<evidence type="ECO:0000256" key="1">
    <source>
        <dbReference type="SAM" id="SignalP"/>
    </source>
</evidence>
<accession>A0A2M4DC59</accession>
<keyword evidence="1" id="KW-0732">Signal</keyword>
<evidence type="ECO:0000313" key="2">
    <source>
        <dbReference type="EMBL" id="MBW75157.1"/>
    </source>
</evidence>
<feature type="chain" id="PRO_5014759914" evidence="1">
    <location>
        <begin position="23"/>
        <end position="72"/>
    </location>
</feature>
<dbReference type="EMBL" id="GGFL01010979">
    <property type="protein sequence ID" value="MBW75157.1"/>
    <property type="molecule type" value="Transcribed_RNA"/>
</dbReference>
<reference evidence="2" key="1">
    <citation type="submission" date="2018-01" db="EMBL/GenBank/DDBJ databases">
        <title>An insight into the sialome of Amazonian anophelines.</title>
        <authorList>
            <person name="Ribeiro J.M."/>
            <person name="Scarpassa V."/>
            <person name="Calvo E."/>
        </authorList>
    </citation>
    <scope>NUCLEOTIDE SEQUENCE</scope>
</reference>
<sequence length="72" mass="8146">MLCALLYCWCAVALLFRGWLRAANFMVCHLVRGPLCVGCASAQSHDAPRRTRDAMSSTWCWQQQQQQQQGSV</sequence>
<proteinExistence type="predicted"/>